<dbReference type="EMBL" id="JBHUOZ010000003">
    <property type="protein sequence ID" value="MFD2921191.1"/>
    <property type="molecule type" value="Genomic_DNA"/>
</dbReference>
<dbReference type="Pfam" id="PF01368">
    <property type="entry name" value="DHH"/>
    <property type="match status" value="1"/>
</dbReference>
<dbReference type="InterPro" id="IPR038763">
    <property type="entry name" value="DHH_sf"/>
</dbReference>
<dbReference type="PANTHER" id="PTHR47618">
    <property type="entry name" value="BIFUNCTIONAL OLIGORIBONUCLEASE AND PAP PHOSPHATASE NRNA"/>
    <property type="match status" value="1"/>
</dbReference>
<protein>
    <submittedName>
        <fullName evidence="3">Bifunctional oligoribonuclease/PAP phosphatase NrnA</fullName>
        <ecNumber evidence="3">3.1.3.7</ecNumber>
    </submittedName>
</protein>
<dbReference type="Gene3D" id="3.10.310.30">
    <property type="match status" value="1"/>
</dbReference>
<evidence type="ECO:0000259" key="1">
    <source>
        <dbReference type="Pfam" id="PF01368"/>
    </source>
</evidence>
<sequence>MKPLIEFIPLLDTPKSVVITMHQKPDADAMGSSLGLYNFLIQLGHSVTVISPTNWASWLNWMPGCNTVINFEAEGSKAQQALDNCDWLFCLDFNIFSRTKHLADKLAAANCIKILIDHHREPDEVSFNYGNSDISKSSTCEMIYDFINLSGKQDLINNDIAQCLYAGVVTDTGSFRFSSTTAGVHSMVANLISRGLQHSQVHNNLFNNFLENRLRFIGHVLLNRMEVFYEYNTALIAITKQDLLKYHVKTGDTDSLVNFPQSIQGIRLVGLVIDRDEERKWSFRSQDDFDCNTFARKYFNGGGHFNAAGGHTKDSLAETVAHFKQVLTENKQLLQ</sequence>
<gene>
    <name evidence="3" type="ORF">ACFS6H_15810</name>
</gene>
<dbReference type="Pfam" id="PF02272">
    <property type="entry name" value="DHHA1"/>
    <property type="match status" value="1"/>
</dbReference>
<evidence type="ECO:0000313" key="4">
    <source>
        <dbReference type="Proteomes" id="UP001597511"/>
    </source>
</evidence>
<evidence type="ECO:0000259" key="2">
    <source>
        <dbReference type="Pfam" id="PF02272"/>
    </source>
</evidence>
<keyword evidence="3" id="KW-0378">Hydrolase</keyword>
<reference evidence="4" key="1">
    <citation type="journal article" date="2019" name="Int. J. Syst. Evol. Microbiol.">
        <title>The Global Catalogue of Microorganisms (GCM) 10K type strain sequencing project: providing services to taxonomists for standard genome sequencing and annotation.</title>
        <authorList>
            <consortium name="The Broad Institute Genomics Platform"/>
            <consortium name="The Broad Institute Genome Sequencing Center for Infectious Disease"/>
            <person name="Wu L."/>
            <person name="Ma J."/>
        </authorList>
    </citation>
    <scope>NUCLEOTIDE SEQUENCE [LARGE SCALE GENOMIC DNA]</scope>
    <source>
        <strain evidence="4">KCTC 23299</strain>
    </source>
</reference>
<dbReference type="GO" id="GO:0008441">
    <property type="term" value="F:3'(2'),5'-bisphosphate nucleotidase activity"/>
    <property type="evidence" value="ECO:0007669"/>
    <property type="project" value="UniProtKB-EC"/>
</dbReference>
<dbReference type="InterPro" id="IPR001667">
    <property type="entry name" value="DDH_dom"/>
</dbReference>
<name>A0ABW6A8C5_9BACT</name>
<feature type="domain" description="DHHA1" evidence="2">
    <location>
        <begin position="246"/>
        <end position="327"/>
    </location>
</feature>
<evidence type="ECO:0000313" key="3">
    <source>
        <dbReference type="EMBL" id="MFD2921191.1"/>
    </source>
</evidence>
<comment type="caution">
    <text evidence="3">The sequence shown here is derived from an EMBL/GenBank/DDBJ whole genome shotgun (WGS) entry which is preliminary data.</text>
</comment>
<accession>A0ABW6A8C5</accession>
<dbReference type="InterPro" id="IPR051319">
    <property type="entry name" value="Oligoribo/pAp-PDE_c-di-AMP_PDE"/>
</dbReference>
<keyword evidence="4" id="KW-1185">Reference proteome</keyword>
<dbReference type="Proteomes" id="UP001597511">
    <property type="component" value="Unassembled WGS sequence"/>
</dbReference>
<dbReference type="SUPFAM" id="SSF64182">
    <property type="entry name" value="DHH phosphoesterases"/>
    <property type="match status" value="1"/>
</dbReference>
<dbReference type="EC" id="3.1.3.7" evidence="3"/>
<dbReference type="RefSeq" id="WP_386101015.1">
    <property type="nucleotide sequence ID" value="NZ_JBHUOZ010000003.1"/>
</dbReference>
<organism evidence="3 4">
    <name type="scientific">Terrimonas rubra</name>
    <dbReference type="NCBI Taxonomy" id="1035890"/>
    <lineage>
        <taxon>Bacteria</taxon>
        <taxon>Pseudomonadati</taxon>
        <taxon>Bacteroidota</taxon>
        <taxon>Chitinophagia</taxon>
        <taxon>Chitinophagales</taxon>
        <taxon>Chitinophagaceae</taxon>
        <taxon>Terrimonas</taxon>
    </lineage>
</organism>
<dbReference type="Gene3D" id="3.90.1640.10">
    <property type="entry name" value="inorganic pyrophosphatase (n-terminal core)"/>
    <property type="match status" value="1"/>
</dbReference>
<feature type="domain" description="DDH" evidence="1">
    <location>
        <begin position="17"/>
        <end position="168"/>
    </location>
</feature>
<dbReference type="PANTHER" id="PTHR47618:SF1">
    <property type="entry name" value="BIFUNCTIONAL OLIGORIBONUCLEASE AND PAP PHOSPHATASE NRNA"/>
    <property type="match status" value="1"/>
</dbReference>
<dbReference type="InterPro" id="IPR003156">
    <property type="entry name" value="DHHA1_dom"/>
</dbReference>
<proteinExistence type="predicted"/>